<evidence type="ECO:0000256" key="3">
    <source>
        <dbReference type="ARBA" id="ARBA00022833"/>
    </source>
</evidence>
<keyword evidence="3" id="KW-0862">Zinc</keyword>
<accession>A0AB38Z7H9</accession>
<proteinExistence type="evidence at transcript level"/>
<feature type="region of interest" description="Disordered" evidence="5">
    <location>
        <begin position="727"/>
        <end position="747"/>
    </location>
</feature>
<dbReference type="InterPro" id="IPR004332">
    <property type="entry name" value="Transposase_MuDR"/>
</dbReference>
<keyword evidence="1" id="KW-0479">Metal-binding</keyword>
<sequence length="792" mass="88553">MAKGKLIVICQSGGKFTMTSDGSLSFMGGDAHAISVNNETQFGELKSEMAEMWKCDPDLMTLKYFLPSNKRTLITISNDRDIQNMIDFHEGSATVDVYVMTAEDPASAVSTMPCSRSSRTTSTEPVITFNNGALILTDAGHSEQPEAASAEPLTPLSSMAFSVADAGGKAKPWTTVAESLTPLNSLPLSVANGGDSEQPRMTKLWENCITGLQQQFNSVHDFRDALRKYSMALGFTYNYKNNDCKRVTAMCKAEGCPWRIHASRLSTTQLFRIKKFNSSHTCGAGTGTSNRPHASKKLVASIIKEKLRDTPNCKPREIANEIRRDFGIDLRYSQAWRGMETAKEELQGSYKDAYNQLPWLCEKIVEKNPGSVATLVIREDLSFHRLFVAFHASLYGFQNGCRPLLFLDTLSLNSKYPSELLTATSLDGNDGIFPVAFAIVDTVDDDSWRWFLSQLKSVLSTIQPITFVADRWVALRFSISSIFENSNHGYCLHHLTEDLKKDLKNSYTRETLEVIITHVYTAAHATTVDGFQNCVESIQSFSSEAREWILQSEPEHWANAYFQGLRYNHMRSDVALSFYSWVTELPTLTIVQMIDTMRCKMMELIYTRRVDLDQWTQTRLTPCLEEKLRNEIVKASSVQVLLLPDGGNYEVCNGVGGTSVVNIDLWECSCRGWQVSGLPCFHAVAVLQRIDRNIYDYCSKYFSTVAYRLMYSESINPIPTVDKPVQTQSTAAQVLPPPPRRIPGPPKKRRIRLKGGVKRPLHCSKCKGAGHNRATCDIVTTLAPNIDQFGGS</sequence>
<dbReference type="SMART" id="SM00575">
    <property type="entry name" value="ZnF_PMZ"/>
    <property type="match status" value="1"/>
</dbReference>
<dbReference type="Pfam" id="PF10551">
    <property type="entry name" value="MULE"/>
    <property type="match status" value="1"/>
</dbReference>
<name>A0AB38Z7H9_PAESU</name>
<dbReference type="InterPro" id="IPR007527">
    <property type="entry name" value="Znf_SWIM"/>
</dbReference>
<evidence type="ECO:0000313" key="7">
    <source>
        <dbReference type="EMBL" id="WRI20358.1"/>
    </source>
</evidence>
<reference evidence="7" key="1">
    <citation type="submission" date="2023-06" db="EMBL/GenBank/DDBJ databases">
        <authorList>
            <person name="Zhang Y."/>
            <person name="Gai S."/>
        </authorList>
    </citation>
    <scope>NUCLEOTIDE SEQUENCE</scope>
</reference>
<evidence type="ECO:0000256" key="4">
    <source>
        <dbReference type="PROSITE-ProRule" id="PRU00325"/>
    </source>
</evidence>
<dbReference type="SUPFAM" id="SSF54277">
    <property type="entry name" value="CAD &amp; PB1 domains"/>
    <property type="match status" value="1"/>
</dbReference>
<dbReference type="CDD" id="cd06410">
    <property type="entry name" value="PB1_UP2"/>
    <property type="match status" value="1"/>
</dbReference>
<keyword evidence="2 4" id="KW-0863">Zinc-finger</keyword>
<protein>
    <submittedName>
        <fullName evidence="7">DBD protein</fullName>
    </submittedName>
</protein>
<evidence type="ECO:0000259" key="6">
    <source>
        <dbReference type="PROSITE" id="PS50966"/>
    </source>
</evidence>
<dbReference type="InterPro" id="IPR006564">
    <property type="entry name" value="Znf_PMZ"/>
</dbReference>
<dbReference type="Pfam" id="PF00564">
    <property type="entry name" value="PB1"/>
    <property type="match status" value="1"/>
</dbReference>
<dbReference type="Pfam" id="PF04434">
    <property type="entry name" value="SWIM"/>
    <property type="match status" value="1"/>
</dbReference>
<dbReference type="Pfam" id="PF03108">
    <property type="entry name" value="DBD_Tnp_Mut"/>
    <property type="match status" value="1"/>
</dbReference>
<evidence type="ECO:0000256" key="1">
    <source>
        <dbReference type="ARBA" id="ARBA00022723"/>
    </source>
</evidence>
<dbReference type="AlphaFoldDB" id="A0AB38Z7H9"/>
<dbReference type="PANTHER" id="PTHR31973:SF182">
    <property type="entry name" value="SWIM-TYPE DOMAIN-CONTAINING PROTEIN"/>
    <property type="match status" value="1"/>
</dbReference>
<evidence type="ECO:0000256" key="5">
    <source>
        <dbReference type="SAM" id="MobiDB-lite"/>
    </source>
</evidence>
<feature type="domain" description="SWIM-type" evidence="6">
    <location>
        <begin position="659"/>
        <end position="691"/>
    </location>
</feature>
<dbReference type="EMBL" id="OR237943">
    <property type="protein sequence ID" value="WRI20358.1"/>
    <property type="molecule type" value="mRNA"/>
</dbReference>
<dbReference type="InterPro" id="IPR018289">
    <property type="entry name" value="MULE_transposase_dom"/>
</dbReference>
<dbReference type="PROSITE" id="PS50966">
    <property type="entry name" value="ZF_SWIM"/>
    <property type="match status" value="1"/>
</dbReference>
<evidence type="ECO:0000256" key="2">
    <source>
        <dbReference type="ARBA" id="ARBA00022771"/>
    </source>
</evidence>
<dbReference type="PANTHER" id="PTHR31973">
    <property type="entry name" value="POLYPROTEIN, PUTATIVE-RELATED"/>
    <property type="match status" value="1"/>
</dbReference>
<dbReference type="SMART" id="SM00666">
    <property type="entry name" value="PB1"/>
    <property type="match status" value="1"/>
</dbReference>
<organism evidence="7">
    <name type="scientific">Paeonia suffruticosa</name>
    <name type="common">Tree peony</name>
    <name type="synonym">Paeonia moutan</name>
    <dbReference type="NCBI Taxonomy" id="45171"/>
    <lineage>
        <taxon>Eukaryota</taxon>
        <taxon>Viridiplantae</taxon>
        <taxon>Streptophyta</taxon>
        <taxon>Embryophyta</taxon>
        <taxon>Tracheophyta</taxon>
        <taxon>Spermatophyta</taxon>
        <taxon>Magnoliopsida</taxon>
        <taxon>eudicotyledons</taxon>
        <taxon>Gunneridae</taxon>
        <taxon>Pentapetalae</taxon>
        <taxon>Saxifragales</taxon>
        <taxon>Paeoniaceae</taxon>
        <taxon>Paeonia</taxon>
    </lineage>
</organism>
<feature type="compositionally biased region" description="Pro residues" evidence="5">
    <location>
        <begin position="735"/>
        <end position="745"/>
    </location>
</feature>
<dbReference type="GO" id="GO:0008270">
    <property type="term" value="F:zinc ion binding"/>
    <property type="evidence" value="ECO:0007669"/>
    <property type="project" value="UniProtKB-KW"/>
</dbReference>
<dbReference type="InterPro" id="IPR000270">
    <property type="entry name" value="PB1_dom"/>
</dbReference>